<reference evidence="2" key="1">
    <citation type="submission" date="2023-10" db="EMBL/GenBank/DDBJ databases">
        <authorList>
            <person name="Chen Y."/>
            <person name="Shah S."/>
            <person name="Dougan E. K."/>
            <person name="Thang M."/>
            <person name="Chan C."/>
        </authorList>
    </citation>
    <scope>NUCLEOTIDE SEQUENCE [LARGE SCALE GENOMIC DNA]</scope>
</reference>
<evidence type="ECO:0000256" key="1">
    <source>
        <dbReference type="SAM" id="MobiDB-lite"/>
    </source>
</evidence>
<organism evidence="2 3">
    <name type="scientific">Prorocentrum cordatum</name>
    <dbReference type="NCBI Taxonomy" id="2364126"/>
    <lineage>
        <taxon>Eukaryota</taxon>
        <taxon>Sar</taxon>
        <taxon>Alveolata</taxon>
        <taxon>Dinophyceae</taxon>
        <taxon>Prorocentrales</taxon>
        <taxon>Prorocentraceae</taxon>
        <taxon>Prorocentrum</taxon>
    </lineage>
</organism>
<feature type="compositionally biased region" description="Low complexity" evidence="1">
    <location>
        <begin position="121"/>
        <end position="136"/>
    </location>
</feature>
<feature type="region of interest" description="Disordered" evidence="1">
    <location>
        <begin position="1"/>
        <end position="56"/>
    </location>
</feature>
<dbReference type="Proteomes" id="UP001189429">
    <property type="component" value="Unassembled WGS sequence"/>
</dbReference>
<evidence type="ECO:0000313" key="2">
    <source>
        <dbReference type="EMBL" id="CAK0891326.1"/>
    </source>
</evidence>
<feature type="non-terminal residue" evidence="2">
    <location>
        <position position="291"/>
    </location>
</feature>
<evidence type="ECO:0000313" key="3">
    <source>
        <dbReference type="Proteomes" id="UP001189429"/>
    </source>
</evidence>
<keyword evidence="3" id="KW-1185">Reference proteome</keyword>
<proteinExistence type="predicted"/>
<name>A0ABN9WWS3_9DINO</name>
<sequence length="291" mass="30787">ERNSEWAQTLPPPEKLATSPPSSRGLKGPGDQEASGAMEVPAVMQQPEELDHAAQRSVAAEVESALESGLGDEGDLVGVFGRARALDARGKIWQSRINLAAAGKRPKKKQQELQNTDASKQDWQAAQEAPDAAASSSWIAPRAANLHPARGTVLMLNERTCCLLFQEEMGYDMGGAEPGTVGACADEAGGEVNRFAGDWATLRHVSQQAARSGWAGDDIRALAPNGNAPQLIRDVLNIVQMAAARVFGADGRRRPCRREGNALATIIGPPLEFCAVCTPNLAGGSQPRVPV</sequence>
<accession>A0ABN9WWS3</accession>
<gene>
    <name evidence="2" type="ORF">PCOR1329_LOCUS71305</name>
</gene>
<feature type="region of interest" description="Disordered" evidence="1">
    <location>
        <begin position="101"/>
        <end position="136"/>
    </location>
</feature>
<dbReference type="EMBL" id="CAUYUJ010019460">
    <property type="protein sequence ID" value="CAK0891326.1"/>
    <property type="molecule type" value="Genomic_DNA"/>
</dbReference>
<protein>
    <submittedName>
        <fullName evidence="2">Uncharacterized protein</fullName>
    </submittedName>
</protein>
<feature type="non-terminal residue" evidence="2">
    <location>
        <position position="1"/>
    </location>
</feature>
<comment type="caution">
    <text evidence="2">The sequence shown here is derived from an EMBL/GenBank/DDBJ whole genome shotgun (WGS) entry which is preliminary data.</text>
</comment>